<organism evidence="3 4">
    <name type="scientific">Moorena producens PAL-8-15-08-1</name>
    <dbReference type="NCBI Taxonomy" id="1458985"/>
    <lineage>
        <taxon>Bacteria</taxon>
        <taxon>Bacillati</taxon>
        <taxon>Cyanobacteriota</taxon>
        <taxon>Cyanophyceae</taxon>
        <taxon>Coleofasciculales</taxon>
        <taxon>Coleofasciculaceae</taxon>
        <taxon>Moorena</taxon>
    </lineage>
</organism>
<name>A0A1D8TRB1_9CYAN</name>
<dbReference type="KEGG" id="mpro:BJP34_12550"/>
<gene>
    <name evidence="3" type="ORF">BJP34_12550</name>
</gene>
<dbReference type="SUPFAM" id="SSF46689">
    <property type="entry name" value="Homeodomain-like"/>
    <property type="match status" value="1"/>
</dbReference>
<feature type="compositionally biased region" description="Polar residues" evidence="1">
    <location>
        <begin position="116"/>
        <end position="128"/>
    </location>
</feature>
<feature type="domain" description="Transposase Synechocystis PCC 6803" evidence="2">
    <location>
        <begin position="5"/>
        <end position="124"/>
    </location>
</feature>
<evidence type="ECO:0000259" key="2">
    <source>
        <dbReference type="Pfam" id="PF01710"/>
    </source>
</evidence>
<evidence type="ECO:0000313" key="4">
    <source>
        <dbReference type="Proteomes" id="UP000177870"/>
    </source>
</evidence>
<dbReference type="STRING" id="1458985.BJP34_12550"/>
<proteinExistence type="predicted"/>
<dbReference type="Proteomes" id="UP000177870">
    <property type="component" value="Chromosome"/>
</dbReference>
<dbReference type="EMBL" id="CP017599">
    <property type="protein sequence ID" value="AOX00170.1"/>
    <property type="molecule type" value="Genomic_DNA"/>
</dbReference>
<accession>A0A1D8TRB1</accession>
<reference evidence="4" key="1">
    <citation type="submission" date="2016-10" db="EMBL/GenBank/DDBJ databases">
        <title>Comparative genomics uncovers the prolific and rare metabolic potential of the cyanobacterial genus Moorea.</title>
        <authorList>
            <person name="Leao T."/>
            <person name="Castelao G."/>
            <person name="Korobeynikov A."/>
            <person name="Monroe E.A."/>
            <person name="Podell S."/>
            <person name="Glukhov E."/>
            <person name="Allen E."/>
            <person name="Gerwick W.H."/>
            <person name="Gerwick L."/>
        </authorList>
    </citation>
    <scope>NUCLEOTIDE SEQUENCE [LARGE SCALE GENOMIC DNA]</scope>
    <source>
        <strain evidence="4">PAL-8-15-08-1</strain>
    </source>
</reference>
<feature type="region of interest" description="Disordered" evidence="1">
    <location>
        <begin position="108"/>
        <end position="128"/>
    </location>
</feature>
<evidence type="ECO:0000256" key="1">
    <source>
        <dbReference type="SAM" id="MobiDB-lite"/>
    </source>
</evidence>
<protein>
    <submittedName>
        <fullName evidence="3">Transposase</fullName>
    </submittedName>
</protein>
<dbReference type="RefSeq" id="WP_070392637.1">
    <property type="nucleotide sequence ID" value="NZ_CP017599.1"/>
</dbReference>
<dbReference type="InterPro" id="IPR002622">
    <property type="entry name" value="Transposase_14"/>
</dbReference>
<evidence type="ECO:0000313" key="3">
    <source>
        <dbReference type="EMBL" id="AOX00170.1"/>
    </source>
</evidence>
<dbReference type="AlphaFoldDB" id="A0A1D8TRB1"/>
<dbReference type="InterPro" id="IPR009057">
    <property type="entry name" value="Homeodomain-like_sf"/>
</dbReference>
<dbReference type="Pfam" id="PF01710">
    <property type="entry name" value="HTH_Tnp_IS630"/>
    <property type="match status" value="1"/>
</dbReference>
<sequence>MPKPYSYDFRQKVLQALELDGLKKHEASELFNISRNTIKLWLKRFAETGDVRALPNRPPGNNQKITDWEQFRAFAKAHGDKTIVEMAQLWEGDISVRTISRALKKIGFTRKKRPTATKNGTSRNGKAS</sequence>